<organism evidence="1">
    <name type="scientific">viral metagenome</name>
    <dbReference type="NCBI Taxonomy" id="1070528"/>
    <lineage>
        <taxon>unclassified sequences</taxon>
        <taxon>metagenomes</taxon>
        <taxon>organismal metagenomes</taxon>
    </lineage>
</organism>
<protein>
    <submittedName>
        <fullName evidence="1">Uncharacterized protein</fullName>
    </submittedName>
</protein>
<evidence type="ECO:0000313" key="1">
    <source>
        <dbReference type="EMBL" id="QHS89864.1"/>
    </source>
</evidence>
<reference evidence="1" key="1">
    <citation type="journal article" date="2020" name="Nature">
        <title>Giant virus diversity and host interactions through global metagenomics.</title>
        <authorList>
            <person name="Schulz F."/>
            <person name="Roux S."/>
            <person name="Paez-Espino D."/>
            <person name="Jungbluth S."/>
            <person name="Walsh D.A."/>
            <person name="Denef V.J."/>
            <person name="McMahon K.D."/>
            <person name="Konstantinidis K.T."/>
            <person name="Eloe-Fadrosh E.A."/>
            <person name="Kyrpides N.C."/>
            <person name="Woyke T."/>
        </authorList>
    </citation>
    <scope>NUCLEOTIDE SEQUENCE</scope>
    <source>
        <strain evidence="1">GVMAG-M-3300010160-4</strain>
    </source>
</reference>
<dbReference type="EMBL" id="MN739120">
    <property type="protein sequence ID" value="QHS89864.1"/>
    <property type="molecule type" value="Genomic_DNA"/>
</dbReference>
<sequence length="132" mass="14691">MSSSQDIEPTMEDFFTIMSAMMANDPKFKLGVEMILSGKDSSDVITSIHVEDDLSVLVGSKEFIDGNVEDLNIKEKCVQILELMDKEFTEEKDTIADLASNDNLEESLLNIKIKDNLVQVPESLLSDDVESV</sequence>
<proteinExistence type="predicted"/>
<name>A0A6C0BDI2_9ZZZZ</name>
<dbReference type="AlphaFoldDB" id="A0A6C0BDI2"/>
<accession>A0A6C0BDI2</accession>